<evidence type="ECO:0000313" key="2">
    <source>
        <dbReference type="Proteomes" id="UP000321570"/>
    </source>
</evidence>
<protein>
    <submittedName>
        <fullName evidence="1">Uncharacterized protein</fullName>
    </submittedName>
</protein>
<reference evidence="1 2" key="1">
    <citation type="submission" date="2019-07" db="EMBL/GenBank/DDBJ databases">
        <authorList>
            <person name="Jastrzebski P J."/>
            <person name="Paukszto L."/>
            <person name="Jastrzebski P J."/>
        </authorList>
    </citation>
    <scope>NUCLEOTIDE SEQUENCE [LARGE SCALE GENOMIC DNA]</scope>
    <source>
        <strain evidence="1 2">WMS-il1</strain>
    </source>
</reference>
<organism evidence="1 2">
    <name type="scientific">Hymenolepis diminuta</name>
    <name type="common">Rat tapeworm</name>
    <dbReference type="NCBI Taxonomy" id="6216"/>
    <lineage>
        <taxon>Eukaryota</taxon>
        <taxon>Metazoa</taxon>
        <taxon>Spiralia</taxon>
        <taxon>Lophotrochozoa</taxon>
        <taxon>Platyhelminthes</taxon>
        <taxon>Cestoda</taxon>
        <taxon>Eucestoda</taxon>
        <taxon>Cyclophyllidea</taxon>
        <taxon>Hymenolepididae</taxon>
        <taxon>Hymenolepis</taxon>
    </lineage>
</organism>
<sequence>THIPNISVVEIRIVHHSQLGVIALKSDLIDDAVWFPPDKKVASTFVKSSESVHRDCQIFFNSI</sequence>
<dbReference type="Proteomes" id="UP000321570">
    <property type="component" value="Unassembled WGS sequence"/>
</dbReference>
<gene>
    <name evidence="1" type="ORF">WMSIL1_LOCUS3850</name>
</gene>
<feature type="non-terminal residue" evidence="1">
    <location>
        <position position="1"/>
    </location>
</feature>
<name>A0A564Y7S8_HYMDI</name>
<evidence type="ECO:0000313" key="1">
    <source>
        <dbReference type="EMBL" id="VUZ43355.1"/>
    </source>
</evidence>
<dbReference type="EMBL" id="CABIJS010000111">
    <property type="protein sequence ID" value="VUZ43355.1"/>
    <property type="molecule type" value="Genomic_DNA"/>
</dbReference>
<keyword evidence="2" id="KW-1185">Reference proteome</keyword>
<dbReference type="AlphaFoldDB" id="A0A564Y7S8"/>
<proteinExistence type="predicted"/>
<accession>A0A564Y7S8</accession>